<dbReference type="OrthoDB" id="551672at2759"/>
<protein>
    <recommendedName>
        <fullName evidence="7">BZIP domain-containing protein</fullName>
    </recommendedName>
</protein>
<dbReference type="GO" id="GO:0000976">
    <property type="term" value="F:transcription cis-regulatory region binding"/>
    <property type="evidence" value="ECO:0007669"/>
    <property type="project" value="TreeGrafter"/>
</dbReference>
<gene>
    <name evidence="8" type="ORF">HPP92_007625</name>
</gene>
<dbReference type="PANTHER" id="PTHR45764">
    <property type="entry name" value="BZIP TRANSCRIPTION FACTOR 44"/>
    <property type="match status" value="1"/>
</dbReference>
<evidence type="ECO:0000256" key="3">
    <source>
        <dbReference type="ARBA" id="ARBA00023125"/>
    </source>
</evidence>
<dbReference type="PROSITE" id="PS50217">
    <property type="entry name" value="BZIP"/>
    <property type="match status" value="1"/>
</dbReference>
<evidence type="ECO:0000256" key="5">
    <source>
        <dbReference type="ARBA" id="ARBA00023242"/>
    </source>
</evidence>
<keyword evidence="2" id="KW-0805">Transcription regulation</keyword>
<organism evidence="8 9">
    <name type="scientific">Vanilla planifolia</name>
    <name type="common">Vanilla</name>
    <dbReference type="NCBI Taxonomy" id="51239"/>
    <lineage>
        <taxon>Eukaryota</taxon>
        <taxon>Viridiplantae</taxon>
        <taxon>Streptophyta</taxon>
        <taxon>Embryophyta</taxon>
        <taxon>Tracheophyta</taxon>
        <taxon>Spermatophyta</taxon>
        <taxon>Magnoliopsida</taxon>
        <taxon>Liliopsida</taxon>
        <taxon>Asparagales</taxon>
        <taxon>Orchidaceae</taxon>
        <taxon>Vanilloideae</taxon>
        <taxon>Vanilleae</taxon>
        <taxon>Vanilla</taxon>
    </lineage>
</organism>
<dbReference type="PANTHER" id="PTHR45764:SF21">
    <property type="entry name" value="OS03G0770000 PROTEIN"/>
    <property type="match status" value="1"/>
</dbReference>
<reference evidence="8 9" key="1">
    <citation type="journal article" date="2020" name="Nat. Food">
        <title>A phased Vanilla planifolia genome enables genetic improvement of flavour and production.</title>
        <authorList>
            <person name="Hasing T."/>
            <person name="Tang H."/>
            <person name="Brym M."/>
            <person name="Khazi F."/>
            <person name="Huang T."/>
            <person name="Chambers A.H."/>
        </authorList>
    </citation>
    <scope>NUCLEOTIDE SEQUENCE [LARGE SCALE GENOMIC DNA]</scope>
    <source>
        <tissue evidence="8">Leaf</tissue>
    </source>
</reference>
<dbReference type="FunFam" id="1.20.5.170:FF:000020">
    <property type="entry name" value="BZIP transcription factor"/>
    <property type="match status" value="1"/>
</dbReference>
<comment type="caution">
    <text evidence="8">The sequence shown here is derived from an EMBL/GenBank/DDBJ whole genome shotgun (WGS) entry which is preliminary data.</text>
</comment>
<dbReference type="EMBL" id="JADCNM010000003">
    <property type="protein sequence ID" value="KAG0490762.1"/>
    <property type="molecule type" value="Genomic_DNA"/>
</dbReference>
<dbReference type="InterPro" id="IPR045314">
    <property type="entry name" value="bZIP_plant_GBF1"/>
</dbReference>
<dbReference type="GO" id="GO:0003700">
    <property type="term" value="F:DNA-binding transcription factor activity"/>
    <property type="evidence" value="ECO:0007669"/>
    <property type="project" value="InterPro"/>
</dbReference>
<proteinExistence type="predicted"/>
<evidence type="ECO:0000313" key="9">
    <source>
        <dbReference type="Proteomes" id="UP000639772"/>
    </source>
</evidence>
<keyword evidence="4" id="KW-0804">Transcription</keyword>
<evidence type="ECO:0000256" key="6">
    <source>
        <dbReference type="SAM" id="Coils"/>
    </source>
</evidence>
<comment type="subcellular location">
    <subcellularLocation>
        <location evidence="1">Nucleus</location>
    </subcellularLocation>
</comment>
<dbReference type="GO" id="GO:0005634">
    <property type="term" value="C:nucleus"/>
    <property type="evidence" value="ECO:0007669"/>
    <property type="project" value="UniProtKB-SubCell"/>
</dbReference>
<feature type="coiled-coil region" evidence="6">
    <location>
        <begin position="51"/>
        <end position="78"/>
    </location>
</feature>
<accession>A0A835V9S8</accession>
<sequence>MSPCQEFLSPLEGWEARPAVEPGRDEPALTLEEERRLRRMISNRESARRSRMRKQRHLEEMRSQVNRLMSENRILSNRIMTVTKYCLLFRQDNDRFRLESAILRSRLEQIRRAVLLRQLHRLNLPAPLPVCGAVGEPNFSLIV</sequence>
<evidence type="ECO:0000256" key="2">
    <source>
        <dbReference type="ARBA" id="ARBA00023015"/>
    </source>
</evidence>
<dbReference type="CDD" id="cd14702">
    <property type="entry name" value="bZIP_plant_GBF1"/>
    <property type="match status" value="1"/>
</dbReference>
<keyword evidence="6" id="KW-0175">Coiled coil</keyword>
<dbReference type="AlphaFoldDB" id="A0A835V9S8"/>
<dbReference type="PROSITE" id="PS00036">
    <property type="entry name" value="BZIP_BASIC"/>
    <property type="match status" value="1"/>
</dbReference>
<dbReference type="GO" id="GO:0046982">
    <property type="term" value="F:protein heterodimerization activity"/>
    <property type="evidence" value="ECO:0007669"/>
    <property type="project" value="UniProtKB-ARBA"/>
</dbReference>
<name>A0A835V9S8_VANPL</name>
<evidence type="ECO:0000313" key="8">
    <source>
        <dbReference type="EMBL" id="KAG0490762.1"/>
    </source>
</evidence>
<dbReference type="InterPro" id="IPR004827">
    <property type="entry name" value="bZIP"/>
</dbReference>
<dbReference type="Pfam" id="PF00170">
    <property type="entry name" value="bZIP_1"/>
    <property type="match status" value="1"/>
</dbReference>
<dbReference type="SMART" id="SM00338">
    <property type="entry name" value="BRLZ"/>
    <property type="match status" value="1"/>
</dbReference>
<evidence type="ECO:0000256" key="1">
    <source>
        <dbReference type="ARBA" id="ARBA00004123"/>
    </source>
</evidence>
<keyword evidence="5" id="KW-0539">Nucleus</keyword>
<evidence type="ECO:0000259" key="7">
    <source>
        <dbReference type="PROSITE" id="PS50217"/>
    </source>
</evidence>
<feature type="domain" description="BZIP" evidence="7">
    <location>
        <begin position="33"/>
        <end position="84"/>
    </location>
</feature>
<dbReference type="Gene3D" id="1.20.5.170">
    <property type="match status" value="1"/>
</dbReference>
<dbReference type="GO" id="GO:0045893">
    <property type="term" value="P:positive regulation of DNA-templated transcription"/>
    <property type="evidence" value="ECO:0007669"/>
    <property type="project" value="TreeGrafter"/>
</dbReference>
<dbReference type="SUPFAM" id="SSF57959">
    <property type="entry name" value="Leucine zipper domain"/>
    <property type="match status" value="1"/>
</dbReference>
<keyword evidence="3" id="KW-0238">DNA-binding</keyword>
<dbReference type="Proteomes" id="UP000639772">
    <property type="component" value="Chromosome 3"/>
</dbReference>
<evidence type="ECO:0000256" key="4">
    <source>
        <dbReference type="ARBA" id="ARBA00023163"/>
    </source>
</evidence>
<dbReference type="InterPro" id="IPR046347">
    <property type="entry name" value="bZIP_sf"/>
</dbReference>